<name>A0ABR3ZNY0_9PEZI</name>
<feature type="compositionally biased region" description="Low complexity" evidence="1">
    <location>
        <begin position="160"/>
        <end position="173"/>
    </location>
</feature>
<feature type="region of interest" description="Disordered" evidence="1">
    <location>
        <begin position="147"/>
        <end position="174"/>
    </location>
</feature>
<feature type="region of interest" description="Disordered" evidence="1">
    <location>
        <begin position="1"/>
        <end position="133"/>
    </location>
</feature>
<dbReference type="PANTHER" id="PTHR38406">
    <property type="entry name" value="TRANSCRIPTIONAL REPRESSOR OPI1"/>
    <property type="match status" value="1"/>
</dbReference>
<feature type="compositionally biased region" description="Low complexity" evidence="1">
    <location>
        <begin position="44"/>
        <end position="60"/>
    </location>
</feature>
<evidence type="ECO:0000256" key="1">
    <source>
        <dbReference type="SAM" id="MobiDB-lite"/>
    </source>
</evidence>
<comment type="caution">
    <text evidence="2">The sequence shown here is derived from an EMBL/GenBank/DDBJ whole genome shotgun (WGS) entry which is preliminary data.</text>
</comment>
<feature type="region of interest" description="Disordered" evidence="1">
    <location>
        <begin position="205"/>
        <end position="231"/>
    </location>
</feature>
<feature type="compositionally biased region" description="Low complexity" evidence="1">
    <location>
        <begin position="215"/>
        <end position="227"/>
    </location>
</feature>
<evidence type="ECO:0000313" key="2">
    <source>
        <dbReference type="EMBL" id="KAL1902410.1"/>
    </source>
</evidence>
<feature type="compositionally biased region" description="Low complexity" evidence="1">
    <location>
        <begin position="97"/>
        <end position="127"/>
    </location>
</feature>
<keyword evidence="3" id="KW-1185">Reference proteome</keyword>
<feature type="region of interest" description="Disordered" evidence="1">
    <location>
        <begin position="409"/>
        <end position="428"/>
    </location>
</feature>
<proteinExistence type="predicted"/>
<dbReference type="EMBL" id="JAWCUI010000005">
    <property type="protein sequence ID" value="KAL1902410.1"/>
    <property type="molecule type" value="Genomic_DNA"/>
</dbReference>
<feature type="compositionally biased region" description="Low complexity" evidence="1">
    <location>
        <begin position="636"/>
        <end position="659"/>
    </location>
</feature>
<reference evidence="2 3" key="1">
    <citation type="journal article" date="2024" name="IMA Fungus">
        <title>IMA Genome - F19 : A genome assembly and annotation guide to empower mycologists, including annotated draft genome sequences of Ceratocystis pirilliformis, Diaporthe australafricana, Fusarium ophioides, Paecilomyces lecythidis, and Sporothrix stenoceras.</title>
        <authorList>
            <person name="Aylward J."/>
            <person name="Wilson A.M."/>
            <person name="Visagie C.M."/>
            <person name="Spraker J."/>
            <person name="Barnes I."/>
            <person name="Buitendag C."/>
            <person name="Ceriani C."/>
            <person name="Del Mar Angel L."/>
            <person name="du Plessis D."/>
            <person name="Fuchs T."/>
            <person name="Gasser K."/>
            <person name="Kramer D."/>
            <person name="Li W."/>
            <person name="Munsamy K."/>
            <person name="Piso A."/>
            <person name="Price J.L."/>
            <person name="Sonnekus B."/>
            <person name="Thomas C."/>
            <person name="van der Nest A."/>
            <person name="van Dijk A."/>
            <person name="van Heerden A."/>
            <person name="van Vuuren N."/>
            <person name="Yilmaz N."/>
            <person name="Duong T.A."/>
            <person name="van der Merwe N.A."/>
            <person name="Wingfield M.J."/>
            <person name="Wingfield B.D."/>
        </authorList>
    </citation>
    <scope>NUCLEOTIDE SEQUENCE [LARGE SCALE GENOMIC DNA]</scope>
    <source>
        <strain evidence="2 3">CMW 5346</strain>
    </source>
</reference>
<feature type="region of interest" description="Disordered" evidence="1">
    <location>
        <begin position="380"/>
        <end position="399"/>
    </location>
</feature>
<dbReference type="InterPro" id="IPR013927">
    <property type="entry name" value="TF_Opi1_Ccg-8"/>
</dbReference>
<sequence>MAPPANAATGDVARSGAVDFSRLEASPLDRKVRELPSYSPPTYSTQKQTQQTPLLQPSSPDVKVLPFRELNSELPPIQNTQGRENGESRHRTLPSISSVTGSVTGSVSGAAADSPAAEAASASTPASTNHWPSLNPLTAYYTPGHVQSSADSPLRMDVDASSTSTGPTGATSPDRYLDVRAASVSLEDPDVRMAAEALGDLRADFVSSPPARSSPLPGNPNGNGINNTSEPLFSLLTTSHPLLAKTIEGTTSAYNTSKNFSPRFKSGAEYVEGYLTPIGNTIGSVSRVTGVEGGVRWFLGGGRRRHQSGEGESSKPSFYKRRKVDFRRGRGGNGTDAQHGPTSAGGAKNDDSRTDGARDVRASGDNFDLAEDRRLSMSTVETLPAYDDHRSPDYTESDGTSLMQIESAGSLESVATSTGSPAANNQQSQQAWQSRLIMSTSGLSVAMSEESLRSLKYCLNWLRWANGNIDKVIESLKTAVEQYDNAHAEQAEREASQTGAESAAGNDAAAQAQRNELAARIASLRGDLLQTLRGAVDTVSKYAGGALPDNARVLVRRHLTSLPQRFRLANQAEASAAEANGGRPATDKEVREGAQRVLVLAKEGLDMMSQVSGVLDGTIVSAEEWCERLGKKKPSDSSTQATPAATPVTAGADGDVVMQ</sequence>
<feature type="compositionally biased region" description="Low complexity" evidence="1">
    <location>
        <begin position="500"/>
        <end position="511"/>
    </location>
</feature>
<feature type="region of interest" description="Disordered" evidence="1">
    <location>
        <begin position="299"/>
        <end position="365"/>
    </location>
</feature>
<feature type="compositionally biased region" description="Basic and acidic residues" evidence="1">
    <location>
        <begin position="348"/>
        <end position="362"/>
    </location>
</feature>
<feature type="region of interest" description="Disordered" evidence="1">
    <location>
        <begin position="630"/>
        <end position="659"/>
    </location>
</feature>
<evidence type="ECO:0000313" key="3">
    <source>
        <dbReference type="Proteomes" id="UP001583186"/>
    </source>
</evidence>
<organism evidence="2 3">
    <name type="scientific">Sporothrix stenoceras</name>
    <dbReference type="NCBI Taxonomy" id="5173"/>
    <lineage>
        <taxon>Eukaryota</taxon>
        <taxon>Fungi</taxon>
        <taxon>Dikarya</taxon>
        <taxon>Ascomycota</taxon>
        <taxon>Pezizomycotina</taxon>
        <taxon>Sordariomycetes</taxon>
        <taxon>Sordariomycetidae</taxon>
        <taxon>Ophiostomatales</taxon>
        <taxon>Ophiostomataceae</taxon>
        <taxon>Sporothrix</taxon>
    </lineage>
</organism>
<accession>A0ABR3ZNY0</accession>
<feature type="region of interest" description="Disordered" evidence="1">
    <location>
        <begin position="487"/>
        <end position="511"/>
    </location>
</feature>
<dbReference type="Pfam" id="PF08618">
    <property type="entry name" value="Opi1"/>
    <property type="match status" value="2"/>
</dbReference>
<protein>
    <submittedName>
        <fullName evidence="2">Transcriptional regulator opi1</fullName>
    </submittedName>
</protein>
<dbReference type="PANTHER" id="PTHR38406:SF1">
    <property type="entry name" value="TRANSCRIPTIONAL REPRESSOR OPI1"/>
    <property type="match status" value="1"/>
</dbReference>
<gene>
    <name evidence="2" type="primary">OPI1</name>
    <name evidence="2" type="ORF">Sste5346_001390</name>
</gene>
<dbReference type="Proteomes" id="UP001583186">
    <property type="component" value="Unassembled WGS sequence"/>
</dbReference>